<evidence type="ECO:0000256" key="3">
    <source>
        <dbReference type="ARBA" id="ARBA00022801"/>
    </source>
</evidence>
<dbReference type="InterPro" id="IPR043504">
    <property type="entry name" value="Peptidase_S1_PA_chymotrypsin"/>
</dbReference>
<dbReference type="PRINTS" id="PR00861">
    <property type="entry name" value="ALYTICPTASE"/>
</dbReference>
<organism evidence="8 9">
    <name type="scientific">Streptomyces armeniacus</name>
    <dbReference type="NCBI Taxonomy" id="83291"/>
    <lineage>
        <taxon>Bacteria</taxon>
        <taxon>Bacillati</taxon>
        <taxon>Actinomycetota</taxon>
        <taxon>Actinomycetes</taxon>
        <taxon>Kitasatosporales</taxon>
        <taxon>Streptomycetaceae</taxon>
        <taxon>Streptomyces</taxon>
    </lineage>
</organism>
<evidence type="ECO:0000256" key="5">
    <source>
        <dbReference type="ARBA" id="ARBA00023157"/>
    </source>
</evidence>
<comment type="similarity">
    <text evidence="1">Belongs to the peptidase S1 family.</text>
</comment>
<dbReference type="AlphaFoldDB" id="A0A345XUD5"/>
<keyword evidence="3" id="KW-0378">Hydrolase</keyword>
<keyword evidence="9" id="KW-1185">Reference proteome</keyword>
<dbReference type="EMBL" id="CP031320">
    <property type="protein sequence ID" value="AXK35251.1"/>
    <property type="molecule type" value="Genomic_DNA"/>
</dbReference>
<evidence type="ECO:0000256" key="6">
    <source>
        <dbReference type="PIRSR" id="PIRSR001134-2"/>
    </source>
</evidence>
<dbReference type="GO" id="GO:0004252">
    <property type="term" value="F:serine-type endopeptidase activity"/>
    <property type="evidence" value="ECO:0007669"/>
    <property type="project" value="InterPro"/>
</dbReference>
<evidence type="ECO:0000256" key="2">
    <source>
        <dbReference type="ARBA" id="ARBA00022670"/>
    </source>
</evidence>
<dbReference type="KEGG" id="sarm:DVA86_24030"/>
<evidence type="ECO:0000256" key="7">
    <source>
        <dbReference type="SAM" id="SignalP"/>
    </source>
</evidence>
<feature type="disulfide bond" evidence="6">
    <location>
        <begin position="50"/>
        <end position="70"/>
    </location>
</feature>
<evidence type="ECO:0000313" key="8">
    <source>
        <dbReference type="EMBL" id="AXK35251.1"/>
    </source>
</evidence>
<reference evidence="8 9" key="1">
    <citation type="submission" date="2018-07" db="EMBL/GenBank/DDBJ databases">
        <title>Draft genome of the type strain Streptomyces armeniacus ATCC 15676.</title>
        <authorList>
            <person name="Labana P."/>
            <person name="Gosse J.T."/>
            <person name="Boddy C.N."/>
        </authorList>
    </citation>
    <scope>NUCLEOTIDE SEQUENCE [LARGE SCALE GENOMIC DNA]</scope>
    <source>
        <strain evidence="8 9">ATCC 15676</strain>
    </source>
</reference>
<keyword evidence="5 6" id="KW-1015">Disulfide bond</keyword>
<dbReference type="InterPro" id="IPR001316">
    <property type="entry name" value="Pept_S1A_streptogrisin"/>
</dbReference>
<proteinExistence type="inferred from homology"/>
<dbReference type="Gene3D" id="2.40.10.10">
    <property type="entry name" value="Trypsin-like serine proteases"/>
    <property type="match status" value="2"/>
</dbReference>
<feature type="signal peptide" evidence="7">
    <location>
        <begin position="1"/>
        <end position="18"/>
    </location>
</feature>
<feature type="chain" id="PRO_5017013143" evidence="7">
    <location>
        <begin position="19"/>
        <end position="225"/>
    </location>
</feature>
<name>A0A345XUD5_9ACTN</name>
<keyword evidence="4" id="KW-0720">Serine protease</keyword>
<dbReference type="CDD" id="cd21112">
    <property type="entry name" value="alphaLP-like"/>
    <property type="match status" value="1"/>
</dbReference>
<dbReference type="Proteomes" id="UP000254425">
    <property type="component" value="Chromosome"/>
</dbReference>
<feature type="disulfide bond" evidence="6">
    <location>
        <begin position="175"/>
        <end position="202"/>
    </location>
</feature>
<gene>
    <name evidence="8" type="ORF">DVA86_24030</name>
</gene>
<keyword evidence="2" id="KW-0645">Protease</keyword>
<dbReference type="SUPFAM" id="SSF50494">
    <property type="entry name" value="Trypsin-like serine proteases"/>
    <property type="match status" value="1"/>
</dbReference>
<dbReference type="GO" id="GO:0006508">
    <property type="term" value="P:proteolysis"/>
    <property type="evidence" value="ECO:0007669"/>
    <property type="project" value="UniProtKB-KW"/>
</dbReference>
<evidence type="ECO:0000313" key="9">
    <source>
        <dbReference type="Proteomes" id="UP000254425"/>
    </source>
</evidence>
<sequence length="225" mass="22494">MLAGLAAALALPLSPATAAPAAPPAEAAPSAAAPAVRGGDILYGDGGFACAIGFNVRDAASYYGTLPGHCAELSQTWYADPGRTVQVGVTEGAHFPDGDYGLIRYTNSELSYPGEITIGGGQFIDITGAAEPTVGQSVCRGGALTGVRCGIVTAVNVSVNFPQGTVNGLFRTNLCSEPGDRGGPAFSGTTALGMESGATGNCSSGGSSYYQPITEVLAAYGLTIY</sequence>
<accession>A0A345XUD5</accession>
<evidence type="ECO:0000256" key="4">
    <source>
        <dbReference type="ARBA" id="ARBA00022825"/>
    </source>
</evidence>
<keyword evidence="7" id="KW-0732">Signal</keyword>
<feature type="disulfide bond" evidence="6">
    <location>
        <begin position="139"/>
        <end position="149"/>
    </location>
</feature>
<evidence type="ECO:0000256" key="1">
    <source>
        <dbReference type="ARBA" id="ARBA00007664"/>
    </source>
</evidence>
<dbReference type="InterPro" id="IPR009003">
    <property type="entry name" value="Peptidase_S1_PA"/>
</dbReference>
<protein>
    <submittedName>
        <fullName evidence="8">Streptogrisin B</fullName>
    </submittedName>
</protein>
<dbReference type="PIRSF" id="PIRSF001134">
    <property type="entry name" value="Streptogrisin"/>
    <property type="match status" value="1"/>
</dbReference>